<dbReference type="CDD" id="cd00188">
    <property type="entry name" value="TOPRIM"/>
    <property type="match status" value="1"/>
</dbReference>
<dbReference type="Proteomes" id="UP001597351">
    <property type="component" value="Unassembled WGS sequence"/>
</dbReference>
<dbReference type="EMBL" id="JBHUGD010000003">
    <property type="protein sequence ID" value="MFD1947435.1"/>
    <property type="molecule type" value="Genomic_DNA"/>
</dbReference>
<name>A0ABW4TLN0_9ACTN</name>
<evidence type="ECO:0000313" key="1">
    <source>
        <dbReference type="EMBL" id="MFD1947435.1"/>
    </source>
</evidence>
<gene>
    <name evidence="1" type="ORF">ACFSDE_11595</name>
</gene>
<evidence type="ECO:0008006" key="3">
    <source>
        <dbReference type="Google" id="ProtNLM"/>
    </source>
</evidence>
<proteinExistence type="predicted"/>
<reference evidence="2" key="1">
    <citation type="journal article" date="2019" name="Int. J. Syst. Evol. Microbiol.">
        <title>The Global Catalogue of Microorganisms (GCM) 10K type strain sequencing project: providing services to taxonomists for standard genome sequencing and annotation.</title>
        <authorList>
            <consortium name="The Broad Institute Genomics Platform"/>
            <consortium name="The Broad Institute Genome Sequencing Center for Infectious Disease"/>
            <person name="Wu L."/>
            <person name="Ma J."/>
        </authorList>
    </citation>
    <scope>NUCLEOTIDE SEQUENCE [LARGE SCALE GENOMIC DNA]</scope>
    <source>
        <strain evidence="2">CGMCC 1.12477</strain>
    </source>
</reference>
<dbReference type="RefSeq" id="WP_343918536.1">
    <property type="nucleotide sequence ID" value="NZ_BAAAJT010000002.1"/>
</dbReference>
<evidence type="ECO:0000313" key="2">
    <source>
        <dbReference type="Proteomes" id="UP001597351"/>
    </source>
</evidence>
<organism evidence="1 2">
    <name type="scientific">Nocardioides aestuarii</name>
    <dbReference type="NCBI Taxonomy" id="252231"/>
    <lineage>
        <taxon>Bacteria</taxon>
        <taxon>Bacillati</taxon>
        <taxon>Actinomycetota</taxon>
        <taxon>Actinomycetes</taxon>
        <taxon>Propionibacteriales</taxon>
        <taxon>Nocardioidaceae</taxon>
        <taxon>Nocardioides</taxon>
    </lineage>
</organism>
<comment type="caution">
    <text evidence="1">The sequence shown here is derived from an EMBL/GenBank/DDBJ whole genome shotgun (WGS) entry which is preliminary data.</text>
</comment>
<sequence>MARVVVLVEGESDAVVVRRLLSGRGQDPEVVVAMGGVTNVRRHAEELRAGGADPVLLALGDVGERRYLEKVEPPLAGVFLCDRDLEEELFRALGRDQVLEAIAAIGDEERWATFCGQPEWRDRPVDDQLRRFVGTRSGRKAALADELGRRLRPGAEPPPLVALLDGVARYG</sequence>
<accession>A0ABW4TLN0</accession>
<keyword evidence="2" id="KW-1185">Reference proteome</keyword>
<protein>
    <recommendedName>
        <fullName evidence="3">ATP-dependent endonuclease</fullName>
    </recommendedName>
</protein>